<evidence type="ECO:0000313" key="1">
    <source>
        <dbReference type="EMBL" id="GAA3791286.1"/>
    </source>
</evidence>
<dbReference type="Proteomes" id="UP001501456">
    <property type="component" value="Unassembled WGS sequence"/>
</dbReference>
<comment type="caution">
    <text evidence="1">The sequence shown here is derived from an EMBL/GenBank/DDBJ whole genome shotgun (WGS) entry which is preliminary data.</text>
</comment>
<dbReference type="RefSeq" id="WP_344730912.1">
    <property type="nucleotide sequence ID" value="NZ_BAABBI010000005.1"/>
</dbReference>
<reference evidence="2" key="1">
    <citation type="journal article" date="2019" name="Int. J. Syst. Evol. Microbiol.">
        <title>The Global Catalogue of Microorganisms (GCM) 10K type strain sequencing project: providing services to taxonomists for standard genome sequencing and annotation.</title>
        <authorList>
            <consortium name="The Broad Institute Genomics Platform"/>
            <consortium name="The Broad Institute Genome Sequencing Center for Infectious Disease"/>
            <person name="Wu L."/>
            <person name="Ma J."/>
        </authorList>
    </citation>
    <scope>NUCLEOTIDE SEQUENCE [LARGE SCALE GENOMIC DNA]</scope>
    <source>
        <strain evidence="2">JCM 17525</strain>
    </source>
</reference>
<proteinExistence type="predicted"/>
<dbReference type="PROSITE" id="PS51257">
    <property type="entry name" value="PROKAR_LIPOPROTEIN"/>
    <property type="match status" value="1"/>
</dbReference>
<evidence type="ECO:0008006" key="3">
    <source>
        <dbReference type="Google" id="ProtNLM"/>
    </source>
</evidence>
<name>A0ABP7HCW9_9FLAO</name>
<dbReference type="EMBL" id="BAABBI010000005">
    <property type="protein sequence ID" value="GAA3791286.1"/>
    <property type="molecule type" value="Genomic_DNA"/>
</dbReference>
<keyword evidence="2" id="KW-1185">Reference proteome</keyword>
<sequence>MKKLIAILCLTVTLTACEGDQGPQGLPGINADEYAALSYEVDNIDFEYFNDTGLQEAIIPLPYDILDSDVVLVYRLEGIVDIDGQPTETWSPLPQNFFISDTDTIQYIFNHTYADVQLLIDGNFDLSTLAASYTQNQVFRIVILPADALSKTNTSNLNSVINTYDIKEFVKL</sequence>
<protein>
    <recommendedName>
        <fullName evidence="3">Collagen-like protein</fullName>
    </recommendedName>
</protein>
<organism evidence="1 2">
    <name type="scientific">Corallibacter vietnamensis</name>
    <dbReference type="NCBI Taxonomy" id="904130"/>
    <lineage>
        <taxon>Bacteria</taxon>
        <taxon>Pseudomonadati</taxon>
        <taxon>Bacteroidota</taxon>
        <taxon>Flavobacteriia</taxon>
        <taxon>Flavobacteriales</taxon>
        <taxon>Flavobacteriaceae</taxon>
        <taxon>Corallibacter</taxon>
    </lineage>
</organism>
<evidence type="ECO:0000313" key="2">
    <source>
        <dbReference type="Proteomes" id="UP001501456"/>
    </source>
</evidence>
<accession>A0ABP7HCW9</accession>
<gene>
    <name evidence="1" type="ORF">GCM10022271_24630</name>
</gene>